<feature type="binding site" evidence="15">
    <location>
        <position position="1766"/>
    </location>
    <ligand>
        <name>Mg(2+)</name>
        <dbReference type="ChEBI" id="CHEBI:18420"/>
    </ligand>
</feature>
<dbReference type="PANTHER" id="PTHR10982:SF21">
    <property type="entry name" value="FATTY ACID SYNTHASE SUBUNIT BETA"/>
    <property type="match status" value="1"/>
</dbReference>
<dbReference type="InterPro" id="IPR026025">
    <property type="entry name" value="FAS_alpha_yeast"/>
</dbReference>
<dbReference type="InterPro" id="IPR018201">
    <property type="entry name" value="Ketoacyl_synth_AS"/>
</dbReference>
<evidence type="ECO:0000256" key="11">
    <source>
        <dbReference type="ARBA" id="ARBA00048508"/>
    </source>
</evidence>
<keyword evidence="8" id="KW-0560">Oxidoreductase</keyword>
<dbReference type="Gene3D" id="6.10.140.1410">
    <property type="match status" value="1"/>
</dbReference>
<gene>
    <name evidence="20" type="ORF">BCR44DRAFT_1388916</name>
</gene>
<comment type="catalytic activity">
    <reaction evidence="10">
        <text>acetyl-CoA + n malonyl-CoA + 2n NADPH + 4n H(+) = a long-chain-acyl-CoA + n CoA + n CO2 + 2n NADP(+).</text>
        <dbReference type="EC" id="2.3.1.86"/>
    </reaction>
</comment>
<dbReference type="InterPro" id="IPR041550">
    <property type="entry name" value="FASI_helical"/>
</dbReference>
<dbReference type="Pfam" id="PF01648">
    <property type="entry name" value="ACPS"/>
    <property type="match status" value="1"/>
</dbReference>
<dbReference type="GO" id="GO:0004321">
    <property type="term" value="F:fatty-acyl-CoA synthase activity"/>
    <property type="evidence" value="ECO:0007669"/>
    <property type="project" value="UniProtKB-EC"/>
</dbReference>
<keyword evidence="21" id="KW-1185">Reference proteome</keyword>
<comment type="caution">
    <text evidence="20">The sequence shown here is derived from an EMBL/GenBank/DDBJ whole genome shotgun (WGS) entry which is preliminary data.</text>
</comment>
<keyword evidence="3" id="KW-0597">Phosphoprotein</keyword>
<feature type="binding site" evidence="15">
    <location>
        <position position="1875"/>
    </location>
    <ligand>
        <name>Mg(2+)</name>
        <dbReference type="ChEBI" id="CHEBI:18420"/>
    </ligand>
</feature>
<evidence type="ECO:0000256" key="6">
    <source>
        <dbReference type="ARBA" id="ARBA00022842"/>
    </source>
</evidence>
<dbReference type="SUPFAM" id="SSF53901">
    <property type="entry name" value="Thiolase-like"/>
    <property type="match status" value="2"/>
</dbReference>
<dbReference type="PROSITE" id="PS00606">
    <property type="entry name" value="KS3_1"/>
    <property type="match status" value="1"/>
</dbReference>
<feature type="compositionally biased region" description="Polar residues" evidence="17">
    <location>
        <begin position="12"/>
        <end position="21"/>
    </location>
</feature>
<dbReference type="STRING" id="765915.A0A1Y2HQI7"/>
<dbReference type="FunFam" id="3.30.70.2490:FF:000001">
    <property type="entry name" value="Fatty acid synthase subunit alpha"/>
    <property type="match status" value="1"/>
</dbReference>
<evidence type="ECO:0000313" key="21">
    <source>
        <dbReference type="Proteomes" id="UP000193411"/>
    </source>
</evidence>
<dbReference type="SUPFAM" id="SSF56214">
    <property type="entry name" value="4'-phosphopantetheinyl transferase"/>
    <property type="match status" value="1"/>
</dbReference>
<dbReference type="FunFam" id="3.90.25.70:FF:000001">
    <property type="entry name" value="Fatty acid synthase subunit alpha"/>
    <property type="match status" value="1"/>
</dbReference>
<feature type="active site" description="For beta-ketoacyl synthase activity" evidence="14">
    <location>
        <position position="1294"/>
    </location>
</feature>
<evidence type="ECO:0000259" key="19">
    <source>
        <dbReference type="PROSITE" id="PS52004"/>
    </source>
</evidence>
<feature type="region of interest" description="Disordered" evidence="17">
    <location>
        <begin position="1"/>
        <end position="21"/>
    </location>
</feature>
<keyword evidence="5 15" id="KW-0479">Metal-binding</keyword>
<keyword evidence="6 15" id="KW-0460">Magnesium</keyword>
<dbReference type="GO" id="GO:0008897">
    <property type="term" value="F:holo-[acyl-carrier-protein] synthase activity"/>
    <property type="evidence" value="ECO:0007669"/>
    <property type="project" value="InterPro"/>
</dbReference>
<dbReference type="PROSITE" id="PS50075">
    <property type="entry name" value="CARRIER"/>
    <property type="match status" value="1"/>
</dbReference>
<protein>
    <recommendedName>
        <fullName evidence="13">Fatty acid synthase subunit alpha</fullName>
        <ecNumber evidence="13">2.3.1.86</ecNumber>
    </recommendedName>
    <domain>
        <recommendedName>
            <fullName evidence="13">3-oxoacyl-[acyl-carrier-protein] reductase</fullName>
            <ecNumber evidence="13">1.1.1.100</ecNumber>
        </recommendedName>
    </domain>
    <domain>
        <recommendedName>
            <fullName evidence="13">3-oxoacyl-[acyl-carrier-protein] synthase</fullName>
            <ecNumber evidence="13">2.3.1.41</ecNumber>
        </recommendedName>
    </domain>
</protein>
<dbReference type="EMBL" id="MCFL01000015">
    <property type="protein sequence ID" value="ORZ36809.1"/>
    <property type="molecule type" value="Genomic_DNA"/>
</dbReference>
<dbReference type="Pfam" id="PF18325">
    <property type="entry name" value="Fas_alpha_ACP"/>
    <property type="match status" value="1"/>
</dbReference>
<evidence type="ECO:0000256" key="2">
    <source>
        <dbReference type="ARBA" id="ARBA00022450"/>
    </source>
</evidence>
<dbReference type="Pfam" id="PF02801">
    <property type="entry name" value="Ketoacyl-synt_C"/>
    <property type="match status" value="1"/>
</dbReference>
<dbReference type="CDD" id="cd08950">
    <property type="entry name" value="KR_fFAS_SDR_c_like"/>
    <property type="match status" value="1"/>
</dbReference>
<evidence type="ECO:0000256" key="5">
    <source>
        <dbReference type="ARBA" id="ARBA00022723"/>
    </source>
</evidence>
<keyword evidence="9" id="KW-0511">Multifunctional enzyme</keyword>
<dbReference type="PANTHER" id="PTHR10982">
    <property type="entry name" value="MALONYL COA-ACYL CARRIER PROTEIN TRANSACYLASE"/>
    <property type="match status" value="1"/>
</dbReference>
<feature type="modified residue" description="O-(pantetheine 4'-phosphoryl)serine" evidence="16">
    <location>
        <position position="286"/>
    </location>
</feature>
<dbReference type="InterPro" id="IPR004568">
    <property type="entry name" value="Ppantetheine-prot_Trfase_dom"/>
</dbReference>
<dbReference type="Gene3D" id="3.90.25.70">
    <property type="match status" value="1"/>
</dbReference>
<evidence type="ECO:0000259" key="18">
    <source>
        <dbReference type="PROSITE" id="PS50075"/>
    </source>
</evidence>
<dbReference type="GO" id="GO:0004316">
    <property type="term" value="F:3-oxoacyl-[acyl-carrier-protein] reductase (NADPH) activity"/>
    <property type="evidence" value="ECO:0007669"/>
    <property type="project" value="UniProtKB-EC"/>
</dbReference>
<dbReference type="GO" id="GO:0042759">
    <property type="term" value="P:long-chain fatty acid biosynthetic process"/>
    <property type="evidence" value="ECO:0007669"/>
    <property type="project" value="UniProtKB-UniRule"/>
</dbReference>
<evidence type="ECO:0000313" key="20">
    <source>
        <dbReference type="EMBL" id="ORZ36809.1"/>
    </source>
</evidence>
<evidence type="ECO:0000256" key="8">
    <source>
        <dbReference type="ARBA" id="ARBA00023002"/>
    </source>
</evidence>
<dbReference type="EC" id="2.3.1.41" evidence="13"/>
<dbReference type="GO" id="GO:0005835">
    <property type="term" value="C:fatty acid synthase complex"/>
    <property type="evidence" value="ECO:0007669"/>
    <property type="project" value="InterPro"/>
</dbReference>
<dbReference type="GO" id="GO:0004312">
    <property type="term" value="F:fatty acid synthase activity"/>
    <property type="evidence" value="ECO:0007669"/>
    <property type="project" value="InterPro"/>
</dbReference>
<dbReference type="Gene3D" id="3.90.470.20">
    <property type="entry name" value="4'-phosphopantetheinyl transferase domain"/>
    <property type="match status" value="1"/>
</dbReference>
<dbReference type="InterPro" id="IPR036291">
    <property type="entry name" value="NAD(P)-bd_dom_sf"/>
</dbReference>
<evidence type="ECO:0000256" key="10">
    <source>
        <dbReference type="ARBA" id="ARBA00048237"/>
    </source>
</evidence>
<dbReference type="SUPFAM" id="SSF52151">
    <property type="entry name" value="FabD/lysophospholipase-like"/>
    <property type="match status" value="1"/>
</dbReference>
<dbReference type="Proteomes" id="UP000193411">
    <property type="component" value="Unassembled WGS sequence"/>
</dbReference>
<dbReference type="InterPro" id="IPR047224">
    <property type="entry name" value="FAS_alpha_su_C"/>
</dbReference>
<dbReference type="InterPro" id="IPR009081">
    <property type="entry name" value="PP-bd_ACP"/>
</dbReference>
<dbReference type="Gene3D" id="3.40.50.720">
    <property type="entry name" value="NAD(P)-binding Rossmann-like Domain"/>
    <property type="match status" value="2"/>
</dbReference>
<dbReference type="InterPro" id="IPR014031">
    <property type="entry name" value="Ketoacyl_synth_C"/>
</dbReference>
<keyword evidence="2 13" id="KW-0596">Phosphopantetheine</keyword>
<feature type="binding site" evidence="15">
    <location>
        <position position="1876"/>
    </location>
    <ligand>
        <name>Mg(2+)</name>
        <dbReference type="ChEBI" id="CHEBI:18420"/>
    </ligand>
</feature>
<feature type="binding site" evidence="15">
    <location>
        <position position="1768"/>
    </location>
    <ligand>
        <name>Mg(2+)</name>
        <dbReference type="ChEBI" id="CHEBI:18420"/>
    </ligand>
</feature>
<dbReference type="InterPro" id="IPR020841">
    <property type="entry name" value="PKS_Beta-ketoAc_synthase_dom"/>
</dbReference>
<dbReference type="InterPro" id="IPR016039">
    <property type="entry name" value="Thiolase-like"/>
</dbReference>
<evidence type="ECO:0000256" key="9">
    <source>
        <dbReference type="ARBA" id="ARBA00023268"/>
    </source>
</evidence>
<dbReference type="InterPro" id="IPR037143">
    <property type="entry name" value="4-PPantetheinyl_Trfase_dom_sf"/>
</dbReference>
<dbReference type="Gene3D" id="3.30.70.2490">
    <property type="match status" value="1"/>
</dbReference>
<reference evidence="20 21" key="1">
    <citation type="submission" date="2016-07" db="EMBL/GenBank/DDBJ databases">
        <title>Pervasive Adenine N6-methylation of Active Genes in Fungi.</title>
        <authorList>
            <consortium name="DOE Joint Genome Institute"/>
            <person name="Mondo S.J."/>
            <person name="Dannebaum R.O."/>
            <person name="Kuo R.C."/>
            <person name="Labutti K."/>
            <person name="Haridas S."/>
            <person name="Kuo A."/>
            <person name="Salamov A."/>
            <person name="Ahrendt S.R."/>
            <person name="Lipzen A."/>
            <person name="Sullivan W."/>
            <person name="Andreopoulos W.B."/>
            <person name="Clum A."/>
            <person name="Lindquist E."/>
            <person name="Daum C."/>
            <person name="Ramamoorthy G.K."/>
            <person name="Gryganskyi A."/>
            <person name="Culley D."/>
            <person name="Magnuson J.K."/>
            <person name="James T.Y."/>
            <person name="O'Malley M.A."/>
            <person name="Stajich J.E."/>
            <person name="Spatafora J.W."/>
            <person name="Visel A."/>
            <person name="Grigoriev I.V."/>
        </authorList>
    </citation>
    <scope>NUCLEOTIDE SEQUENCE [LARGE SCALE GENOMIC DNA]</scope>
    <source>
        <strain evidence="20 21">PL171</strain>
    </source>
</reference>
<evidence type="ECO:0000256" key="3">
    <source>
        <dbReference type="ARBA" id="ARBA00022553"/>
    </source>
</evidence>
<evidence type="ECO:0000256" key="7">
    <source>
        <dbReference type="ARBA" id="ARBA00022857"/>
    </source>
</evidence>
<comment type="catalytic activity">
    <reaction evidence="11 13">
        <text>a (3R)-hydroxyacyl-[ACP] + NADP(+) = a 3-oxoacyl-[ACP] + NADPH + H(+)</text>
        <dbReference type="Rhea" id="RHEA:17397"/>
        <dbReference type="Rhea" id="RHEA-COMP:9916"/>
        <dbReference type="Rhea" id="RHEA-COMP:9945"/>
        <dbReference type="ChEBI" id="CHEBI:15378"/>
        <dbReference type="ChEBI" id="CHEBI:57783"/>
        <dbReference type="ChEBI" id="CHEBI:58349"/>
        <dbReference type="ChEBI" id="CHEBI:78776"/>
        <dbReference type="ChEBI" id="CHEBI:78827"/>
        <dbReference type="EC" id="1.1.1.100"/>
    </reaction>
</comment>
<comment type="catalytic activity">
    <reaction evidence="12 13">
        <text>a fatty acyl-[ACP] + malonyl-[ACP] + H(+) = a 3-oxoacyl-[ACP] + holo-[ACP] + CO2</text>
        <dbReference type="Rhea" id="RHEA:22836"/>
        <dbReference type="Rhea" id="RHEA-COMP:9623"/>
        <dbReference type="Rhea" id="RHEA-COMP:9685"/>
        <dbReference type="Rhea" id="RHEA-COMP:9916"/>
        <dbReference type="Rhea" id="RHEA-COMP:14125"/>
        <dbReference type="ChEBI" id="CHEBI:15378"/>
        <dbReference type="ChEBI" id="CHEBI:16526"/>
        <dbReference type="ChEBI" id="CHEBI:64479"/>
        <dbReference type="ChEBI" id="CHEBI:78449"/>
        <dbReference type="ChEBI" id="CHEBI:78776"/>
        <dbReference type="ChEBI" id="CHEBI:138651"/>
        <dbReference type="EC" id="2.3.1.41"/>
    </reaction>
</comment>
<keyword evidence="4 13" id="KW-0808">Transferase</keyword>
<dbReference type="NCBIfam" id="TIGR00556">
    <property type="entry name" value="pantethn_trn"/>
    <property type="match status" value="1"/>
</dbReference>
<dbReference type="EC" id="1.1.1.100" evidence="13"/>
<sequence length="1888" mass="205784">MIRPSLRRCSAPLTSSPWNSSAATQPFRWLASTCPSTRPSCVPVSVPSATTCAASSSPSTFTRSVSRAATFPTSRPSHSACRASTFKPSQINRLARARDLLADLRVDTPEAKQIAAHTLLIELLAYQFASAVRWIETQDVLFADFKVERVIEVGPSSTLAGMAERTLKLAYTAYDDALTFRRSVLSYSRNQQEIYYKIEDAPEESVAVAATSTLAASVPEAGTGQVSTAATPVAAAPAGGAAAEAIADEPISSKLLLAAIIAQKLKKPLAEIPLSKSVKDLVGGKSTMQNEILGDLQKEIGSIPERAEETPLEELAGQITVAGLGKHTSSVVAKLISAKMPGGFTMTQVKEHLAATFGLGPLRADALLLMGATMEPGSRLGNEDEAKKWLGTVAQAYAQQTGVQYRAASGSGAGGSGGAAPALSAAQLKALFASQQQLWTSQLNALASALDMDLHASAGIAQAQAKSIETLQQQLDLWVAEHGDFYAQGIQPMFDPRKARHFDSSWNWVRQHVLSLFYDIIFGRLREVDRVIIAQCLHVMNRADPAVIEFMENWLDNHLPFFVEVDAKNYELVRRLGKELVANCKDVLEANPIYKYVEVPTGPSTVMTADGKLEYAEVQRDGIRKMASYVDKMQKEHHLHIKERVGCDWTESASKTKVLFDVMSDIAEQGLTLANKTMLITGCGRDSIGAAVLKGALSASAKVVVTTSSFSPEVTQHYRSIFEQHGSRGSALVIVPFNAGSATDTQRLVQYVYNELKWDLDFVVPFAAISENGRELTDIDSRSELAHRLMLTNLFRLLGYIVQEKRARDVTTRPAHVLLPLSPNHGTFGGDGLYGESKIALETLLNRWDSESWSEYLCIIGAVIGWTRGTGLMSSNNLVSQGIEDLGVYTFSTIEMSFNLLALMHPKIVRLSQEEALHVDLAGRMNKLANLKERVNELRTKLLGDSEVRQAVLRDQAVDKNAVEPAKQPLTVTPRANLTFDFPTLPEYKDLHTQLGHLQGMVDLDRVVVITGFGEVGPYGNARTRWEMEAQGNLSLEGAIEMAWIMGLIKFHRGNVNGQQYSGWVDAETGSPVKDAEIKAKYEQRILKHSGIRFIEPQLFDGYNPEKKTLLQEIVLNEDLAPFEASTEEAHRFLHEHGPEKCAIKELESGQWLVTLKKAATLFVPKALRFDRLVAGQIPTGWSARRYGVPEDICQQVDPITLYVLVSTVEALVNSGITDPYEFYKYVHVTEVGNTSGSGVGGMMANRRIFRERFLDRPVQNDILQESFINTMAAWVNLLLLSSSGPIKTPVGACATAVESVEIGVDTIQSGKAKIVIVGGFDDFQEEGSYEFANMKATSSADAELAMGRTPKEMCRPTTNTRGGFMESQGSGIQILMSASVAVEMAVPIYGVVAISNTATDKQGRSIPAPGQGILTTARQVPTTFSPRCMDFAYRKKQIDRHLRQIAEWLQDEVDEVVQEAQQLPQDQRDAFLAERRNALERDAARQRKSVLNMWGNEFWTRDPTIAPLRGALAVWGLNVDDIGVASFHGTGTKANDKNESEVVHNQLAHLGRSKGNPVPAIFQKYLTGHPKGAAAAWMLNGVLQVLATGIVPGNRNADNIDPQLQKFSNILFPSVSMQTDGVKAALLKSFGFGQVGGELLVLHPYFVLATLSETVYEQYAAKRAVRQAKSYRYWHDTLTGACDFVQVKNAAPYTSAQESRVYLDPLARADWDPKAQAYTFANMDHGSKQVEKLVVDEQQAFLRQALASGAESTSNTSNAQGVGVDIELVSVFADLDSKQTFIERNFTPAEIKYCMSRPDPAASFAGRWAAKEAVVKALSSVDASKVLTQGAGAPLIDIEVVAAADSGVPVVRLSGMADKAREAVGAQGVKVTISHAGEFAAAVCNVF</sequence>
<comment type="similarity">
    <text evidence="1 13">Belongs to the thiolase-like superfamily. Fungal fatty acid synthetase subunit alpha family.</text>
</comment>
<evidence type="ECO:0000256" key="17">
    <source>
        <dbReference type="SAM" id="MobiDB-lite"/>
    </source>
</evidence>
<dbReference type="EC" id="2.3.1.86" evidence="13"/>
<dbReference type="OrthoDB" id="4251012at2759"/>
<evidence type="ECO:0000256" key="1">
    <source>
        <dbReference type="ARBA" id="ARBA00007485"/>
    </source>
</evidence>
<proteinExistence type="inferred from homology"/>
<accession>A0A1Y2HQI7</accession>
<dbReference type="Gene3D" id="3.40.47.10">
    <property type="match status" value="1"/>
</dbReference>
<feature type="domain" description="Ketosynthase family 3 (KS3)" evidence="19">
    <location>
        <begin position="1109"/>
        <end position="1644"/>
    </location>
</feature>
<dbReference type="InterPro" id="IPR016035">
    <property type="entry name" value="Acyl_Trfase/lysoPLipase"/>
</dbReference>
<evidence type="ECO:0000256" key="16">
    <source>
        <dbReference type="PIRSR" id="PIRSR000454-4"/>
    </source>
</evidence>
<organism evidence="20 21">
    <name type="scientific">Catenaria anguillulae PL171</name>
    <dbReference type="NCBI Taxonomy" id="765915"/>
    <lineage>
        <taxon>Eukaryota</taxon>
        <taxon>Fungi</taxon>
        <taxon>Fungi incertae sedis</taxon>
        <taxon>Blastocladiomycota</taxon>
        <taxon>Blastocladiomycetes</taxon>
        <taxon>Blastocladiales</taxon>
        <taxon>Catenariaceae</taxon>
        <taxon>Catenaria</taxon>
    </lineage>
</organism>
<evidence type="ECO:0000256" key="15">
    <source>
        <dbReference type="PIRSR" id="PIRSR000454-3"/>
    </source>
</evidence>
<dbReference type="InterPro" id="IPR050830">
    <property type="entry name" value="Fungal_FAS"/>
</dbReference>
<evidence type="ECO:0000256" key="12">
    <source>
        <dbReference type="ARBA" id="ARBA00049541"/>
    </source>
</evidence>
<dbReference type="Pfam" id="PF18314">
    <property type="entry name" value="FAS_I_H"/>
    <property type="match status" value="1"/>
</dbReference>
<keyword evidence="7" id="KW-0521">NADP</keyword>
<evidence type="ECO:0000256" key="13">
    <source>
        <dbReference type="PIRNR" id="PIRNR000454"/>
    </source>
</evidence>
<dbReference type="CDD" id="cd00828">
    <property type="entry name" value="elong_cond_enzymes"/>
    <property type="match status" value="1"/>
</dbReference>
<dbReference type="PROSITE" id="PS52004">
    <property type="entry name" value="KS3_2"/>
    <property type="match status" value="1"/>
</dbReference>
<evidence type="ECO:0000256" key="4">
    <source>
        <dbReference type="ARBA" id="ARBA00022679"/>
    </source>
</evidence>
<evidence type="ECO:0000256" key="14">
    <source>
        <dbReference type="PIRSR" id="PIRSR000454-1"/>
    </source>
</evidence>
<dbReference type="SUPFAM" id="SSF51735">
    <property type="entry name" value="NAD(P)-binding Rossmann-fold domains"/>
    <property type="match status" value="1"/>
</dbReference>
<dbReference type="InterPro" id="IPR040899">
    <property type="entry name" value="Fas_alpha_ACP"/>
</dbReference>
<dbReference type="PIRSF" id="PIRSF000454">
    <property type="entry name" value="FAS_yeast_alpha"/>
    <property type="match status" value="1"/>
</dbReference>
<dbReference type="Gene3D" id="6.10.250.1930">
    <property type="match status" value="1"/>
</dbReference>
<feature type="domain" description="Carrier" evidence="18">
    <location>
        <begin position="248"/>
        <end position="326"/>
    </location>
</feature>
<dbReference type="InterPro" id="IPR008278">
    <property type="entry name" value="4-PPantetheinyl_Trfase_dom"/>
</dbReference>
<dbReference type="GO" id="GO:0004315">
    <property type="term" value="F:3-oxoacyl-[acyl-carrier-protein] synthase activity"/>
    <property type="evidence" value="ECO:0007669"/>
    <property type="project" value="UniProtKB-EC"/>
</dbReference>
<dbReference type="Pfam" id="PF00109">
    <property type="entry name" value="ketoacyl-synt"/>
    <property type="match status" value="1"/>
</dbReference>
<dbReference type="GO" id="GO:0000287">
    <property type="term" value="F:magnesium ion binding"/>
    <property type="evidence" value="ECO:0007669"/>
    <property type="project" value="InterPro"/>
</dbReference>
<name>A0A1Y2HQI7_9FUNG</name>
<dbReference type="InterPro" id="IPR014030">
    <property type="entry name" value="Ketoacyl_synth_N"/>
</dbReference>